<feature type="compositionally biased region" description="Low complexity" evidence="1">
    <location>
        <begin position="167"/>
        <end position="182"/>
    </location>
</feature>
<keyword evidence="2" id="KW-0472">Membrane</keyword>
<evidence type="ECO:0000313" key="4">
    <source>
        <dbReference type="Proteomes" id="UP001620626"/>
    </source>
</evidence>
<feature type="compositionally biased region" description="Basic and acidic residues" evidence="1">
    <location>
        <begin position="144"/>
        <end position="154"/>
    </location>
</feature>
<reference evidence="3 4" key="1">
    <citation type="submission" date="2024-10" db="EMBL/GenBank/DDBJ databases">
        <authorList>
            <person name="Kim D."/>
        </authorList>
    </citation>
    <scope>NUCLEOTIDE SEQUENCE [LARGE SCALE GENOMIC DNA]</scope>
    <source>
        <strain evidence="3">BH-2024</strain>
    </source>
</reference>
<dbReference type="AlphaFoldDB" id="A0ABD2JS50"/>
<name>A0ABD2JS50_9BILA</name>
<proteinExistence type="predicted"/>
<feature type="transmembrane region" description="Helical" evidence="2">
    <location>
        <begin position="7"/>
        <end position="27"/>
    </location>
</feature>
<sequence>MTFSSSVVFLLPVQLLLVVIGAVFIILSQCCGGGSKKKKPKAGAAVPTPQTSAAGGPPGAAEAPSSVKSSEKSGGSKKGPAPKKGAAAKKGPPAAAAKKPSPKGKAPPPQKKSGKGSAKGPMPPAASKELVPQSEPNYGTLAGLDKEIFTKEQQAKGGMPPPPMGAPQPQQQAPGPAMTPTTDPNYGTLKNLDADIFTKNAPPSKPAAAQKAGPPQPQTGGGGQALTPTLSKWVHTPSKNGQPKRLHCHDYCGRLDLEWVNNLKETFLRAISSVSYIIRIDHVGIMPTVEPFESVNERTKEKLTLEKVSRYDDVVNWLLKRCPIIVGETEATVQWENDKNLDDNLNNVKFELWRGNHNIGPLSPPRKEKEEAGKSIGTVV</sequence>
<accession>A0ABD2JS50</accession>
<keyword evidence="4" id="KW-1185">Reference proteome</keyword>
<organism evidence="3 4">
    <name type="scientific">Heterodera trifolii</name>
    <dbReference type="NCBI Taxonomy" id="157864"/>
    <lineage>
        <taxon>Eukaryota</taxon>
        <taxon>Metazoa</taxon>
        <taxon>Ecdysozoa</taxon>
        <taxon>Nematoda</taxon>
        <taxon>Chromadorea</taxon>
        <taxon>Rhabditida</taxon>
        <taxon>Tylenchina</taxon>
        <taxon>Tylenchomorpha</taxon>
        <taxon>Tylenchoidea</taxon>
        <taxon>Heteroderidae</taxon>
        <taxon>Heteroderinae</taxon>
        <taxon>Heterodera</taxon>
    </lineage>
</organism>
<evidence type="ECO:0000313" key="3">
    <source>
        <dbReference type="EMBL" id="KAL3093451.1"/>
    </source>
</evidence>
<evidence type="ECO:0000256" key="1">
    <source>
        <dbReference type="SAM" id="MobiDB-lite"/>
    </source>
</evidence>
<protein>
    <submittedName>
        <fullName evidence="3">Uncharacterized protein</fullName>
    </submittedName>
</protein>
<feature type="region of interest" description="Disordered" evidence="1">
    <location>
        <begin position="36"/>
        <end position="244"/>
    </location>
</feature>
<dbReference type="EMBL" id="JBICBT010000914">
    <property type="protein sequence ID" value="KAL3093451.1"/>
    <property type="molecule type" value="Genomic_DNA"/>
</dbReference>
<keyword evidence="2" id="KW-0812">Transmembrane</keyword>
<dbReference type="Proteomes" id="UP001620626">
    <property type="component" value="Unassembled WGS sequence"/>
</dbReference>
<feature type="region of interest" description="Disordered" evidence="1">
    <location>
        <begin position="361"/>
        <end position="380"/>
    </location>
</feature>
<evidence type="ECO:0000256" key="2">
    <source>
        <dbReference type="SAM" id="Phobius"/>
    </source>
</evidence>
<feature type="compositionally biased region" description="Low complexity" evidence="1">
    <location>
        <begin position="78"/>
        <end position="99"/>
    </location>
</feature>
<feature type="compositionally biased region" description="Low complexity" evidence="1">
    <location>
        <begin position="52"/>
        <end position="68"/>
    </location>
</feature>
<feature type="compositionally biased region" description="Low complexity" evidence="1">
    <location>
        <begin position="115"/>
        <end position="128"/>
    </location>
</feature>
<comment type="caution">
    <text evidence="3">The sequence shown here is derived from an EMBL/GenBank/DDBJ whole genome shotgun (WGS) entry which is preliminary data.</text>
</comment>
<gene>
    <name evidence="3" type="ORF">niasHT_027458</name>
</gene>
<keyword evidence="2" id="KW-1133">Transmembrane helix</keyword>